<dbReference type="Pfam" id="PF09361">
    <property type="entry name" value="Phasin_2"/>
    <property type="match status" value="1"/>
</dbReference>
<evidence type="ECO:0000313" key="3">
    <source>
        <dbReference type="EMBL" id="PIO42230.1"/>
    </source>
</evidence>
<reference evidence="3 4" key="1">
    <citation type="journal article" date="2017" name="Int J Environ Stud">
        <title>Does the Miocene-Pliocene relict legume Oxytropis triphylla form nitrogen-fixing nodules with a combination of bacterial strains?</title>
        <authorList>
            <person name="Safronova V."/>
            <person name="Belimov A."/>
            <person name="Sazanova A."/>
            <person name="Kuznetsova I."/>
            <person name="Popova J."/>
            <person name="Andronov E."/>
            <person name="Verkhozina A."/>
            <person name="Tikhonovich I."/>
        </authorList>
    </citation>
    <scope>NUCLEOTIDE SEQUENCE [LARGE SCALE GENOMIC DNA]</scope>
    <source>
        <strain evidence="3 4">Tri-38</strain>
    </source>
</reference>
<organism evidence="3 4">
    <name type="scientific">Phyllobacterium zundukense</name>
    <dbReference type="NCBI Taxonomy" id="1867719"/>
    <lineage>
        <taxon>Bacteria</taxon>
        <taxon>Pseudomonadati</taxon>
        <taxon>Pseudomonadota</taxon>
        <taxon>Alphaproteobacteria</taxon>
        <taxon>Hyphomicrobiales</taxon>
        <taxon>Phyllobacteriaceae</taxon>
        <taxon>Phyllobacterium</taxon>
    </lineage>
</organism>
<comment type="caution">
    <text evidence="3">The sequence shown here is derived from an EMBL/GenBank/DDBJ whole genome shotgun (WGS) entry which is preliminary data.</text>
</comment>
<name>A0A2N9VRW2_9HYPH</name>
<gene>
    <name evidence="3" type="ORF">B5P45_24685</name>
</gene>
<dbReference type="AlphaFoldDB" id="A0A2N9VRW2"/>
<dbReference type="EMBL" id="MZMT01000053">
    <property type="protein sequence ID" value="PIO42230.1"/>
    <property type="molecule type" value="Genomic_DNA"/>
</dbReference>
<accession>A0A2N9VRW2</accession>
<dbReference type="InterPro" id="IPR018968">
    <property type="entry name" value="Phasin"/>
</dbReference>
<keyword evidence="1" id="KW-0175">Coiled coil</keyword>
<dbReference type="KEGG" id="pht:BLM14_14225"/>
<evidence type="ECO:0000256" key="1">
    <source>
        <dbReference type="SAM" id="Coils"/>
    </source>
</evidence>
<feature type="coiled-coil region" evidence="1">
    <location>
        <begin position="34"/>
        <end position="65"/>
    </location>
</feature>
<evidence type="ECO:0000259" key="2">
    <source>
        <dbReference type="Pfam" id="PF09361"/>
    </source>
</evidence>
<dbReference type="NCBIfam" id="TIGR01985">
    <property type="entry name" value="phasin_2"/>
    <property type="match status" value="1"/>
</dbReference>
<proteinExistence type="predicted"/>
<dbReference type="OrthoDB" id="8479257at2"/>
<sequence>MSKTTKQTADAFSIPAFDATAVTDQVREFTEKGVAQSKEAYAKIKDQAEAAQKTLETTFETAQSNTAALSLKALAALRANTEASFAHIEALIGVKSFGEVIELQSAFVRKQAEAISGQAKEFQAVATKAVEEISAPVKSAVEKAIKDVKVA</sequence>
<evidence type="ECO:0000313" key="4">
    <source>
        <dbReference type="Proteomes" id="UP000232163"/>
    </source>
</evidence>
<keyword evidence="4" id="KW-1185">Reference proteome</keyword>
<dbReference type="InterPro" id="IPR010234">
    <property type="entry name" value="Phasin_subfam-2"/>
</dbReference>
<dbReference type="RefSeq" id="WP_100000031.1">
    <property type="nucleotide sequence ID" value="NZ_CP017940.1"/>
</dbReference>
<protein>
    <submittedName>
        <fullName evidence="3">Phasin</fullName>
    </submittedName>
</protein>
<dbReference type="Proteomes" id="UP000232163">
    <property type="component" value="Unassembled WGS sequence"/>
</dbReference>
<feature type="domain" description="Phasin" evidence="2">
    <location>
        <begin position="43"/>
        <end position="140"/>
    </location>
</feature>